<gene>
    <name evidence="9" type="ORF">K7432_010470</name>
</gene>
<keyword evidence="4" id="KW-0804">Transcription</keyword>
<organism evidence="9 10">
    <name type="scientific">Basidiobolus ranarum</name>
    <dbReference type="NCBI Taxonomy" id="34480"/>
    <lineage>
        <taxon>Eukaryota</taxon>
        <taxon>Fungi</taxon>
        <taxon>Fungi incertae sedis</taxon>
        <taxon>Zoopagomycota</taxon>
        <taxon>Entomophthoromycotina</taxon>
        <taxon>Basidiobolomycetes</taxon>
        <taxon>Basidiobolales</taxon>
        <taxon>Basidiobolaceae</taxon>
        <taxon>Basidiobolus</taxon>
    </lineage>
</organism>
<keyword evidence="3" id="KW-0238">DNA-binding</keyword>
<evidence type="ECO:0000256" key="1">
    <source>
        <dbReference type="ARBA" id="ARBA00004123"/>
    </source>
</evidence>
<feature type="domain" description="BHLH" evidence="8">
    <location>
        <begin position="158"/>
        <end position="211"/>
    </location>
</feature>
<dbReference type="InterPro" id="IPR011598">
    <property type="entry name" value="bHLH_dom"/>
</dbReference>
<evidence type="ECO:0000256" key="4">
    <source>
        <dbReference type="ARBA" id="ARBA00023163"/>
    </source>
</evidence>
<evidence type="ECO:0000313" key="9">
    <source>
        <dbReference type="EMBL" id="KAK9763133.1"/>
    </source>
</evidence>
<dbReference type="CDD" id="cd11387">
    <property type="entry name" value="bHLHzip_USF_MITF"/>
    <property type="match status" value="1"/>
</dbReference>
<protein>
    <recommendedName>
        <fullName evidence="8">BHLH domain-containing protein</fullName>
    </recommendedName>
</protein>
<dbReference type="PROSITE" id="PS50888">
    <property type="entry name" value="BHLH"/>
    <property type="match status" value="1"/>
</dbReference>
<dbReference type="Gene3D" id="4.10.280.10">
    <property type="entry name" value="Helix-loop-helix DNA-binding domain"/>
    <property type="match status" value="1"/>
</dbReference>
<evidence type="ECO:0000256" key="6">
    <source>
        <dbReference type="SAM" id="Coils"/>
    </source>
</evidence>
<dbReference type="PANTHER" id="PTHR15741">
    <property type="entry name" value="BASIC HELIX-LOOP-HELIX ZIP TRANSCRIPTION FACTOR"/>
    <property type="match status" value="1"/>
</dbReference>
<evidence type="ECO:0000256" key="2">
    <source>
        <dbReference type="ARBA" id="ARBA00023015"/>
    </source>
</evidence>
<dbReference type="CDD" id="cd14686">
    <property type="entry name" value="bZIP"/>
    <property type="match status" value="1"/>
</dbReference>
<evidence type="ECO:0000256" key="5">
    <source>
        <dbReference type="ARBA" id="ARBA00023242"/>
    </source>
</evidence>
<feature type="coiled-coil region" evidence="6">
    <location>
        <begin position="201"/>
        <end position="228"/>
    </location>
</feature>
<feature type="compositionally biased region" description="Polar residues" evidence="7">
    <location>
        <begin position="12"/>
        <end position="63"/>
    </location>
</feature>
<keyword evidence="2" id="KW-0805">Transcription regulation</keyword>
<evidence type="ECO:0000256" key="7">
    <source>
        <dbReference type="SAM" id="MobiDB-lite"/>
    </source>
</evidence>
<sequence length="416" mass="46479">MDRESEKLPSFRQGNYSEKPNPSRARSQQNPFPRSNPPSTGGTSLPHSPSVTSRASLTPTMNPHRSGIHNPMEGSSTCSTSNQSSDPPPSNKKPSLTSYMANRRLKGYRFEDSIREFTPEKLFKNKDSKRSESYVVNGVNILNRDEVDSLVAMNRIQKRREQHNRVERRRRDLINTAIEELSEIVPNVQEEGIKYARGNVLRLAIEYIKDLQTEVEDLRLENVSLKRENSTPYLESPVNPPMIVVNQDCTANIPNTHLDTDIHISQDTLMSQMVKLQSSSDTLSSKDELTSLMHPSPSLTILPSSPISSPYHSHAHMPANPQRLTDTGFILPTTVTGPSSSTENITSFNRSPYLVPNTSRANIFEQATPSMMNLLAHDHPLNPSGLNNFSSNQSLMLQSFGYPNMTSPPPPPHSQV</sequence>
<proteinExistence type="predicted"/>
<evidence type="ECO:0000256" key="3">
    <source>
        <dbReference type="ARBA" id="ARBA00023125"/>
    </source>
</evidence>
<reference evidence="9 10" key="1">
    <citation type="submission" date="2023-04" db="EMBL/GenBank/DDBJ databases">
        <title>Genome of Basidiobolus ranarum AG-B5.</title>
        <authorList>
            <person name="Stajich J.E."/>
            <person name="Carter-House D."/>
            <person name="Gryganskyi A."/>
        </authorList>
    </citation>
    <scope>NUCLEOTIDE SEQUENCE [LARGE SCALE GENOMIC DNA]</scope>
    <source>
        <strain evidence="9 10">AG-B5</strain>
    </source>
</reference>
<dbReference type="Pfam" id="PF00010">
    <property type="entry name" value="HLH"/>
    <property type="match status" value="1"/>
</dbReference>
<keyword evidence="5" id="KW-0539">Nucleus</keyword>
<comment type="subcellular location">
    <subcellularLocation>
        <location evidence="1">Nucleus</location>
    </subcellularLocation>
</comment>
<feature type="region of interest" description="Disordered" evidence="7">
    <location>
        <begin position="1"/>
        <end position="98"/>
    </location>
</feature>
<dbReference type="EMBL" id="JASJQH010000724">
    <property type="protein sequence ID" value="KAK9763133.1"/>
    <property type="molecule type" value="Genomic_DNA"/>
</dbReference>
<evidence type="ECO:0000259" key="8">
    <source>
        <dbReference type="PROSITE" id="PS50888"/>
    </source>
</evidence>
<dbReference type="InterPro" id="IPR036638">
    <property type="entry name" value="HLH_DNA-bd_sf"/>
</dbReference>
<keyword evidence="10" id="KW-1185">Reference proteome</keyword>
<name>A0ABR2WNP4_9FUNG</name>
<dbReference type="PANTHER" id="PTHR15741:SF27">
    <property type="entry name" value="TRANSCRIPTION FACTOR AP-4"/>
    <property type="match status" value="1"/>
</dbReference>
<dbReference type="InterPro" id="IPR052207">
    <property type="entry name" value="Max-like/E-box_TFs"/>
</dbReference>
<feature type="compositionally biased region" description="Low complexity" evidence="7">
    <location>
        <begin position="75"/>
        <end position="85"/>
    </location>
</feature>
<keyword evidence="6" id="KW-0175">Coiled coil</keyword>
<dbReference type="SUPFAM" id="SSF47459">
    <property type="entry name" value="HLH, helix-loop-helix DNA-binding domain"/>
    <property type="match status" value="1"/>
</dbReference>
<evidence type="ECO:0000313" key="10">
    <source>
        <dbReference type="Proteomes" id="UP001479436"/>
    </source>
</evidence>
<accession>A0ABR2WNP4</accession>
<comment type="caution">
    <text evidence="9">The sequence shown here is derived from an EMBL/GenBank/DDBJ whole genome shotgun (WGS) entry which is preliminary data.</text>
</comment>
<dbReference type="SMART" id="SM00353">
    <property type="entry name" value="HLH"/>
    <property type="match status" value="1"/>
</dbReference>
<dbReference type="Proteomes" id="UP001479436">
    <property type="component" value="Unassembled WGS sequence"/>
</dbReference>